<accession>A0A2W1BHY3</accession>
<dbReference type="OrthoDB" id="5835829at2759"/>
<evidence type="ECO:0000313" key="6">
    <source>
        <dbReference type="EMBL" id="PZC72370.1"/>
    </source>
</evidence>
<feature type="transmembrane region" description="Helical" evidence="5">
    <location>
        <begin position="479"/>
        <end position="502"/>
    </location>
</feature>
<keyword evidence="5" id="KW-0472">Membrane</keyword>
<evidence type="ECO:0000256" key="4">
    <source>
        <dbReference type="RuleBase" id="RU003718"/>
    </source>
</evidence>
<evidence type="ECO:0000256" key="5">
    <source>
        <dbReference type="RuleBase" id="RU362059"/>
    </source>
</evidence>
<dbReference type="CDD" id="cd03784">
    <property type="entry name" value="GT1_Gtf-like"/>
    <property type="match status" value="1"/>
</dbReference>
<organism evidence="6 7">
    <name type="scientific">Helicoverpa armigera</name>
    <name type="common">Cotton bollworm</name>
    <name type="synonym">Heliothis armigera</name>
    <dbReference type="NCBI Taxonomy" id="29058"/>
    <lineage>
        <taxon>Eukaryota</taxon>
        <taxon>Metazoa</taxon>
        <taxon>Ecdysozoa</taxon>
        <taxon>Arthropoda</taxon>
        <taxon>Hexapoda</taxon>
        <taxon>Insecta</taxon>
        <taxon>Pterygota</taxon>
        <taxon>Neoptera</taxon>
        <taxon>Endopterygota</taxon>
        <taxon>Lepidoptera</taxon>
        <taxon>Glossata</taxon>
        <taxon>Ditrysia</taxon>
        <taxon>Noctuoidea</taxon>
        <taxon>Noctuidae</taxon>
        <taxon>Heliothinae</taxon>
        <taxon>Helicoverpa</taxon>
    </lineage>
</organism>
<name>A0A2W1BHY3_HELAM</name>
<dbReference type="InterPro" id="IPR035595">
    <property type="entry name" value="UDP_glycos_trans_CS"/>
</dbReference>
<gene>
    <name evidence="6" type="primary">HaOG200274</name>
    <name evidence="6" type="ORF">B5X24_HaOG200274</name>
</gene>
<dbReference type="GO" id="GO:0016020">
    <property type="term" value="C:membrane"/>
    <property type="evidence" value="ECO:0007669"/>
    <property type="project" value="UniProtKB-SubCell"/>
</dbReference>
<proteinExistence type="inferred from homology"/>
<keyword evidence="5" id="KW-1133">Transmembrane helix</keyword>
<dbReference type="Pfam" id="PF00201">
    <property type="entry name" value="UDPGT"/>
    <property type="match status" value="1"/>
</dbReference>
<dbReference type="SUPFAM" id="SSF53756">
    <property type="entry name" value="UDP-Glycosyltransferase/glycogen phosphorylase"/>
    <property type="match status" value="1"/>
</dbReference>
<evidence type="ECO:0000256" key="2">
    <source>
        <dbReference type="ARBA" id="ARBA00022676"/>
    </source>
</evidence>
<comment type="similarity">
    <text evidence="1 4">Belongs to the UDP-glycosyltransferase family.</text>
</comment>
<feature type="chain" id="PRO_5015796320" description="UDP-glucuronosyltransferase" evidence="5">
    <location>
        <begin position="18"/>
        <end position="514"/>
    </location>
</feature>
<dbReference type="PROSITE" id="PS00375">
    <property type="entry name" value="UDPGT"/>
    <property type="match status" value="1"/>
</dbReference>
<dbReference type="PANTHER" id="PTHR48043:SF159">
    <property type="entry name" value="EG:EG0003.4 PROTEIN-RELATED"/>
    <property type="match status" value="1"/>
</dbReference>
<reference evidence="6 7" key="1">
    <citation type="journal article" date="2017" name="BMC Biol.">
        <title>Genomic innovations, transcriptional plasticity and gene loss underlying the evolution and divergence of two highly polyphagous and invasive Helicoverpa pest species.</title>
        <authorList>
            <person name="Pearce S.L."/>
            <person name="Clarke D.F."/>
            <person name="East P.D."/>
            <person name="Elfekih S."/>
            <person name="Gordon K.H."/>
            <person name="Jermiin L.S."/>
            <person name="McGaughran A."/>
            <person name="Oakeshott J.G."/>
            <person name="Papanikolaou A."/>
            <person name="Perera O.P."/>
            <person name="Rane R.V."/>
            <person name="Richards S."/>
            <person name="Tay W.T."/>
            <person name="Walsh T.K."/>
            <person name="Anderson A."/>
            <person name="Anderson C.J."/>
            <person name="Asgari S."/>
            <person name="Board P.G."/>
            <person name="Bretschneider A."/>
            <person name="Campbell P.M."/>
            <person name="Chertemps T."/>
            <person name="Christeller J.T."/>
            <person name="Coppin C.W."/>
            <person name="Downes S.J."/>
            <person name="Duan G."/>
            <person name="Farnsworth C.A."/>
            <person name="Good R.T."/>
            <person name="Han L.B."/>
            <person name="Han Y.C."/>
            <person name="Hatje K."/>
            <person name="Horne I."/>
            <person name="Huang Y.P."/>
            <person name="Hughes D.S."/>
            <person name="Jacquin-Joly E."/>
            <person name="James W."/>
            <person name="Jhangiani S."/>
            <person name="Kollmar M."/>
            <person name="Kuwar S.S."/>
            <person name="Li S."/>
            <person name="Liu N.Y."/>
            <person name="Maibeche M.T."/>
            <person name="Miller J.R."/>
            <person name="Montagne N."/>
            <person name="Perry T."/>
            <person name="Qu J."/>
            <person name="Song S.V."/>
            <person name="Sutton G.G."/>
            <person name="Vogel H."/>
            <person name="Walenz B.P."/>
            <person name="Xu W."/>
            <person name="Zhang H.J."/>
            <person name="Zou Z."/>
            <person name="Batterham P."/>
            <person name="Edwards O.R."/>
            <person name="Feyereisen R."/>
            <person name="Gibbs R.A."/>
            <person name="Heckel D.G."/>
            <person name="McGrath A."/>
            <person name="Robin C."/>
            <person name="Scherer S.E."/>
            <person name="Worley K.C."/>
            <person name="Wu Y.D."/>
        </authorList>
    </citation>
    <scope>NUCLEOTIDE SEQUENCE [LARGE SCALE GENOMIC DNA]</scope>
    <source>
        <strain evidence="6">Harm_GR_Male_#8</strain>
        <tissue evidence="6">Whole organism</tissue>
    </source>
</reference>
<feature type="signal peptide" evidence="5">
    <location>
        <begin position="1"/>
        <end position="17"/>
    </location>
</feature>
<dbReference type="InterPro" id="IPR050271">
    <property type="entry name" value="UDP-glycosyltransferase"/>
</dbReference>
<dbReference type="EC" id="2.4.1.17" evidence="5"/>
<keyword evidence="5" id="KW-0812">Transmembrane</keyword>
<dbReference type="InterPro" id="IPR002213">
    <property type="entry name" value="UDP_glucos_trans"/>
</dbReference>
<keyword evidence="7" id="KW-1185">Reference proteome</keyword>
<dbReference type="Gene3D" id="3.40.50.2000">
    <property type="entry name" value="Glycogen Phosphorylase B"/>
    <property type="match status" value="2"/>
</dbReference>
<keyword evidence="3 4" id="KW-0808">Transferase</keyword>
<dbReference type="FunFam" id="3.40.50.2000:FF:000021">
    <property type="entry name" value="UDP-glucuronosyltransferase"/>
    <property type="match status" value="1"/>
</dbReference>
<comment type="catalytic activity">
    <reaction evidence="5">
        <text>glucuronate acceptor + UDP-alpha-D-glucuronate = acceptor beta-D-glucuronoside + UDP + H(+)</text>
        <dbReference type="Rhea" id="RHEA:21032"/>
        <dbReference type="ChEBI" id="CHEBI:15378"/>
        <dbReference type="ChEBI" id="CHEBI:58052"/>
        <dbReference type="ChEBI" id="CHEBI:58223"/>
        <dbReference type="ChEBI" id="CHEBI:132367"/>
        <dbReference type="ChEBI" id="CHEBI:132368"/>
        <dbReference type="EC" id="2.4.1.17"/>
    </reaction>
</comment>
<dbReference type="EMBL" id="KZ150193">
    <property type="protein sequence ID" value="PZC72370.1"/>
    <property type="molecule type" value="Genomic_DNA"/>
</dbReference>
<dbReference type="PANTHER" id="PTHR48043">
    <property type="entry name" value="EG:EG0003.4 PROTEIN-RELATED"/>
    <property type="match status" value="1"/>
</dbReference>
<evidence type="ECO:0000313" key="7">
    <source>
        <dbReference type="Proteomes" id="UP000249218"/>
    </source>
</evidence>
<keyword evidence="5" id="KW-0732">Signal</keyword>
<dbReference type="GO" id="GO:0015020">
    <property type="term" value="F:glucuronosyltransferase activity"/>
    <property type="evidence" value="ECO:0007669"/>
    <property type="project" value="UniProtKB-EC"/>
</dbReference>
<evidence type="ECO:0000256" key="3">
    <source>
        <dbReference type="ARBA" id="ARBA00022679"/>
    </source>
</evidence>
<dbReference type="Proteomes" id="UP000249218">
    <property type="component" value="Unassembled WGS sequence"/>
</dbReference>
<keyword evidence="2 4" id="KW-0328">Glycosyltransferase</keyword>
<sequence length="514" mass="58654">MLSISLIVSVLVSVATGARILAIFPTPSISHQVVFRPLTQELAKRGHEVTIITTDPAFSKGKAPPNITEINVHDISYDLWRDKLVKVVFEGDRNDLKLQVETYFTTILDIVIQQFHSDGVQKLVKDKTKTFDLLFLEACVRPALLYSHIYNVPVIQISSFGAMPGNLAALGAPVHPILYPNMFRQRSNNLTSWEKNKEILKFYLFHNLFKYYEDIESEEIIRHVGADIQPLSELYKNVDMLFLNVHPVFEGIRPVPPNVVYMGGMHQNPIKELPEELKSFLDNSKHGVIYISFGTNVDTNQLLAGDVKKMVNVLSQLPYDVLLKWDGEELPGRAENIRISKWLPQSDLLRHPHIKLFITQGGLQSTDEAITAGVPLVGIPMLGDQWYNVERYEYHKIGIKVDLETLEEDKLRNAIITVIGDESYRHNVVKLRTLMNDQPMTPLERAVWWTEHVLRHGGARHLRSPAANMSWTNYLDFEVVLTLIITFLILVFIFISLVYYVCINYVTSKKLKAA</sequence>
<dbReference type="AlphaFoldDB" id="A0A2W1BHY3"/>
<protein>
    <recommendedName>
        <fullName evidence="5">UDP-glucuronosyltransferase</fullName>
        <ecNumber evidence="5">2.4.1.17</ecNumber>
    </recommendedName>
</protein>
<comment type="subcellular location">
    <subcellularLocation>
        <location evidence="5">Membrane</location>
        <topology evidence="5">Single-pass membrane protein</topology>
    </subcellularLocation>
</comment>
<evidence type="ECO:0000256" key="1">
    <source>
        <dbReference type="ARBA" id="ARBA00009995"/>
    </source>
</evidence>